<feature type="compositionally biased region" description="Basic and acidic residues" evidence="6">
    <location>
        <begin position="2140"/>
        <end position="2152"/>
    </location>
</feature>
<dbReference type="GO" id="GO:0051301">
    <property type="term" value="P:cell division"/>
    <property type="evidence" value="ECO:0007669"/>
    <property type="project" value="UniProtKB-KW"/>
</dbReference>
<feature type="compositionally biased region" description="Basic and acidic residues" evidence="6">
    <location>
        <begin position="1244"/>
        <end position="1260"/>
    </location>
</feature>
<dbReference type="GO" id="GO:0000796">
    <property type="term" value="C:condensin complex"/>
    <property type="evidence" value="ECO:0007669"/>
    <property type="project" value="TreeGrafter"/>
</dbReference>
<gene>
    <name evidence="8" type="ORF">NCLIV_028710</name>
</gene>
<feature type="region of interest" description="Disordered" evidence="6">
    <location>
        <begin position="2114"/>
        <end position="2192"/>
    </location>
</feature>
<dbReference type="OMA" id="FCESRIC"/>
<dbReference type="Proteomes" id="UP000007494">
    <property type="component" value="Chromosome VIIb"/>
</dbReference>
<protein>
    <submittedName>
        <fullName evidence="8">Os07g0659500 protein, related</fullName>
    </submittedName>
</protein>
<feature type="domain" description="Condensin complex subunit 1 C-terminal" evidence="7">
    <location>
        <begin position="2008"/>
        <end position="2110"/>
    </location>
</feature>
<feature type="region of interest" description="Disordered" evidence="6">
    <location>
        <begin position="140"/>
        <end position="175"/>
    </location>
</feature>
<feature type="compositionally biased region" description="Basic and acidic residues" evidence="6">
    <location>
        <begin position="2346"/>
        <end position="2360"/>
    </location>
</feature>
<dbReference type="InterPro" id="IPR026971">
    <property type="entry name" value="CND1/NCAPD3"/>
</dbReference>
<feature type="compositionally biased region" description="Basic and acidic residues" evidence="6">
    <location>
        <begin position="460"/>
        <end position="469"/>
    </location>
</feature>
<dbReference type="InterPro" id="IPR032682">
    <property type="entry name" value="Cnd1_C"/>
</dbReference>
<feature type="compositionally biased region" description="Polar residues" evidence="6">
    <location>
        <begin position="1826"/>
        <end position="1837"/>
    </location>
</feature>
<feature type="compositionally biased region" description="Basic and acidic residues" evidence="6">
    <location>
        <begin position="2181"/>
        <end position="2192"/>
    </location>
</feature>
<dbReference type="OrthoDB" id="436262at2759"/>
<evidence type="ECO:0000256" key="5">
    <source>
        <dbReference type="ARBA" id="ARBA00023306"/>
    </source>
</evidence>
<sequence length="2521" mass="273412">MALSEAPALLETDGPERGSSQFLGSDCNLPRLCVFIPPSSGDPKALERAPAFDAFAAASSSSSGSSESGRQSTDFSAHGEGVLWAGDSCPTRPSEWSNEEYAAALERLRRLLLGSSGSSTYPGEGDGSKYYLSNGRGLQDDASGYIGTPPSRNWRNREDGRRRETPGGVPPGLEQSRGVLTILTQDGFRLLYALTKCFACPPDSGDNEAASGDGGFPADGDGSSLRRAPDLQAAFLQLVSQILLQIAGLVEALPGPARPDGHGPTLRFLCARQQGGLSAEERRRRALRQGADGDEDFLGEISYFGVGDEDRQDRGSHDGIERAVANGQSELAPALASLLGRGLASVDTVLEAARVLRSLLLCGAFFVDWLVDATVRDVEEARGGDERETDHAGRGRGRRFAASVRSRQKGDGLGSVRSTRGIPANRGKRRKNEQMEVDFEETSPGVPTGFDEDEELAQPTEKRDKRPEGGRGAAHNVISQLTGVLRALSGVALSSAAWRAFDSDFGGEKKEEERQRFYLLRALMRPLHVLYDEEKMKSQASLQALFLSEDNLGEKLKAVVKKALVALLETIETRREKLTSARREMKRKRREEEDRKRQAEKEREREDIMRDAKHGVGGTDEEAQDENEERGASPQGKEGGGEEEDEGAGTKDKPEEGDKEADEDDDEEEEGQLSWRTQLHSILLQPECKALVEVLTSPSLRRRRLPALVLRELTQQLKEQLLLCGGGVDKATAAQKKSFACAATSLESFASLLPRVWLNEKLTLLQLFAADAYHIRKALLECLKALLLRAHRIVDLEEDEEDDAEGEGDATRGDTKTRSRAESARDGRQTTGDDDALGGATAWGEDSPSSRSSSPPHKDALTPGAAVRQRTRAFWSKQRASLIHELLLRLDDRTPLARSWALKVLADLIGEQEALPTLCVVRSVQKAVGRLLDKSTLVRSAAVGVFSSLIHLAVKQQRAGGKDAPDQPFLWLLVHGEDEWALAKRRVEERQAEQLPPASNLPVPSLAGQVYLRVKGEQVVARASIVCRAATRQAPKLELDLGVTDSEAGRRRREAKKPADEKNNRSAEGEQEGDQTETGEGARSSEDDAEAEGAAGNASEHPREEKSQEMEIVDFEELAVQAEEALSKAIDICRDLLFSRSEGDQKAALRFLVDCCLLLQLRRRRLLPALQQALRLAFSRSAAVADLLLLEFYRLFLEPKELEEQQVILRDHWALRCNLQRHEALAQRREEEERPGETGGGRVAGREDRDKKEKGQRCSRDTSTGLATKRAGLLAASTAPLRPLEKLLLHTEISPTVNGAFRFGAGRLLELIEEGDMASLACIEKLFVLALSKEGGNEHRAALKKAADALFALAMQPNFLLGRDATPRCALGLLRLLFQASKQTKHSGLSSSCELPSLSALSEMSHASLLRRNDERSGGGDSAEAVLHKLSNGQLLALQGALVQQLKKSVAAGRETRLRASGAKVDRRDEGVRFLIAAELCRILAASLPDRRTTKAAGVALEAIMAHYGTTDPNWFSAAQAVIDVTFAHCGRPEHLWSQLLAHLLSHLLRQPSVEPAPSRPVGFSPAVPSPVPASQRSLAPPAGSATAVPVPPSPCRLPPALFAAPPSLYHLAHLVFLAGHVALRICILLEKQQSDVKHERSEMQRRAVSRSSEDARGEDEERARKAKGDRRHGDEDGASEDESGKGGERAGARGKGAASAGGRGGRAQEADDSSEMQTVEGNMGMQTREEEEAELFTHIVENQIVGAGLLGRPLKRLILVAALEPQRLVRRPCPSRATFLEDEKAPGQTAGGVRPRGSADGQENLQNHGAWTPLKRDTRLHASQPFPNTPSFLSGTSREDDARGNSQRDLDAFSSFSALQDTPGLATLHAAAVIALCKFATISRTFCESRICKTTSVLHALISLLFSQPRKPLKDASSLSEGSAGSKKPLPETPRLEDRVFEDTFQTPLLEKGNSCGERRSRLGAETEMPVPCGGKLLTEGPPGRRQTEGRDRPSESGRLPSALRQTLLVCYGDLTCRHPNVLELYNDVVFNILQDEDVLVRHAGVQVFTHLVMNGMVKPKGRLLVLMLQLMRDPDARIRAAAEIFFCEVDRKGSHAIVNSLPELLGAIAGGDKRAVDTGEPEDGRDDTQKSAQGSHGEGGDGRKGTKREEDQADGDESEDEAFEEEGKSTKNGPSKALPEPRDAAEKKERKEQQRLVTFLLQFVKQHRHSEALIEKLCQRIALLPIPKHVIDSASPSRSRAPVSSAPLSPSSASSEAGARAGAARRVYFQAISAVCLSSPNLEKALRRLSSSFPLIRFAVAAREEGGGEEILRDLLRRVSIKIAGRWGANAALGGSASLAREGKLARNGEKETERSGTDRVGSLGGAGGGAQDVAVIREVVEELQKKLQAATDDATEKGPEEGATLAERLGEIGEGEEDAEKEGLGEGAADAERSGEGDSSAAGREEETVHPGDGGGEGEAGGSVEALHAREKKRKGEEVPARDETGRREKKRREDGNQSKTEEGPSPDSKRGARRRRR</sequence>
<feature type="compositionally biased region" description="Basic and acidic residues" evidence="6">
    <location>
        <begin position="809"/>
        <end position="828"/>
    </location>
</feature>
<name>F0VH88_NEOCL</name>
<evidence type="ECO:0000313" key="8">
    <source>
        <dbReference type="EMBL" id="CBZ53082.1"/>
    </source>
</evidence>
<feature type="region of interest" description="Disordered" evidence="6">
    <location>
        <begin position="798"/>
        <end position="865"/>
    </location>
</feature>
<dbReference type="GO" id="GO:0007076">
    <property type="term" value="P:mitotic chromosome condensation"/>
    <property type="evidence" value="ECO:0007669"/>
    <property type="project" value="InterPro"/>
</dbReference>
<reference evidence="9" key="1">
    <citation type="journal article" date="2012" name="PLoS Pathog.">
        <title>Comparative genomics of the apicomplexan parasites Toxoplasma gondii and Neospora caninum: Coccidia differing in host range and transmission strategy.</title>
        <authorList>
            <person name="Reid A.J."/>
            <person name="Vermont S.J."/>
            <person name="Cotton J.A."/>
            <person name="Harris D."/>
            <person name="Hill-Cawthorne G.A."/>
            <person name="Konen-Waisman S."/>
            <person name="Latham S.M."/>
            <person name="Mourier T."/>
            <person name="Norton R."/>
            <person name="Quail M.A."/>
            <person name="Sanders M."/>
            <person name="Shanmugam D."/>
            <person name="Sohal A."/>
            <person name="Wasmuth J.D."/>
            <person name="Brunk B."/>
            <person name="Grigg M.E."/>
            <person name="Howard J.C."/>
            <person name="Parkinson J."/>
            <person name="Roos D.S."/>
            <person name="Trees A.J."/>
            <person name="Berriman M."/>
            <person name="Pain A."/>
            <person name="Wastling J.M."/>
        </authorList>
    </citation>
    <scope>NUCLEOTIDE SEQUENCE [LARGE SCALE GENOMIC DNA]</scope>
    <source>
        <strain evidence="9">Liverpool</strain>
    </source>
</reference>
<dbReference type="EMBL" id="FR823389">
    <property type="protein sequence ID" value="CBZ53082.1"/>
    <property type="molecule type" value="Genomic_DNA"/>
</dbReference>
<feature type="compositionally biased region" description="Basic and acidic residues" evidence="6">
    <location>
        <begin position="2477"/>
        <end position="2514"/>
    </location>
</feature>
<evidence type="ECO:0000256" key="4">
    <source>
        <dbReference type="ARBA" id="ARBA00023242"/>
    </source>
</evidence>
<feature type="region of interest" description="Disordered" evidence="6">
    <location>
        <begin position="1964"/>
        <end position="2000"/>
    </location>
</feature>
<dbReference type="GO" id="GO:0042393">
    <property type="term" value="F:histone binding"/>
    <property type="evidence" value="ECO:0007669"/>
    <property type="project" value="TreeGrafter"/>
</dbReference>
<feature type="region of interest" description="Disordered" evidence="6">
    <location>
        <begin position="577"/>
        <end position="673"/>
    </location>
</feature>
<feature type="region of interest" description="Disordered" evidence="6">
    <location>
        <begin position="2391"/>
        <end position="2521"/>
    </location>
</feature>
<comment type="subcellular location">
    <subcellularLocation>
        <location evidence="1">Nucleus</location>
    </subcellularLocation>
</comment>
<evidence type="ECO:0000259" key="7">
    <source>
        <dbReference type="Pfam" id="PF12717"/>
    </source>
</evidence>
<dbReference type="GO" id="GO:0010032">
    <property type="term" value="P:meiotic chromosome condensation"/>
    <property type="evidence" value="ECO:0007669"/>
    <property type="project" value="TreeGrafter"/>
</dbReference>
<keyword evidence="3" id="KW-0498">Mitosis</keyword>
<feature type="compositionally biased region" description="Acidic residues" evidence="6">
    <location>
        <begin position="657"/>
        <end position="671"/>
    </location>
</feature>
<dbReference type="VEuPathDB" id="ToxoDB:NCLIV_028710"/>
<evidence type="ECO:0000313" key="9">
    <source>
        <dbReference type="Proteomes" id="UP000007494"/>
    </source>
</evidence>
<feature type="region of interest" description="Disordered" evidence="6">
    <location>
        <begin position="1226"/>
        <end position="1265"/>
    </location>
</feature>
<keyword evidence="2" id="KW-0132">Cell division</keyword>
<dbReference type="SUPFAM" id="SSF48371">
    <property type="entry name" value="ARM repeat"/>
    <property type="match status" value="1"/>
</dbReference>
<evidence type="ECO:0000256" key="2">
    <source>
        <dbReference type="ARBA" id="ARBA00022618"/>
    </source>
</evidence>
<feature type="region of interest" description="Disordered" evidence="6">
    <location>
        <begin position="379"/>
        <end position="473"/>
    </location>
</feature>
<dbReference type="PANTHER" id="PTHR14222:SF2">
    <property type="entry name" value="CONDENSIN COMPLEX SUBUNIT 1"/>
    <property type="match status" value="1"/>
</dbReference>
<feature type="region of interest" description="Disordered" evidence="6">
    <location>
        <begin position="1045"/>
        <end position="1108"/>
    </location>
</feature>
<dbReference type="Pfam" id="PF12717">
    <property type="entry name" value="Cnd1"/>
    <property type="match status" value="1"/>
</dbReference>
<feature type="compositionally biased region" description="Basic and acidic residues" evidence="6">
    <location>
        <begin position="1635"/>
        <end position="1664"/>
    </location>
</feature>
<dbReference type="PANTHER" id="PTHR14222">
    <property type="entry name" value="CONDENSIN"/>
    <property type="match status" value="1"/>
</dbReference>
<feature type="region of interest" description="Disordered" evidence="6">
    <location>
        <begin position="1"/>
        <end position="22"/>
    </location>
</feature>
<accession>F0VH88</accession>
<dbReference type="GO" id="GO:0005634">
    <property type="term" value="C:nucleus"/>
    <property type="evidence" value="ECO:0007669"/>
    <property type="project" value="UniProtKB-SubCell"/>
</dbReference>
<proteinExistence type="predicted"/>
<feature type="compositionally biased region" description="Acidic residues" evidence="6">
    <location>
        <begin position="798"/>
        <end position="808"/>
    </location>
</feature>
<organism evidence="8 9">
    <name type="scientific">Neospora caninum (strain Liverpool)</name>
    <dbReference type="NCBI Taxonomy" id="572307"/>
    <lineage>
        <taxon>Eukaryota</taxon>
        <taxon>Sar</taxon>
        <taxon>Alveolata</taxon>
        <taxon>Apicomplexa</taxon>
        <taxon>Conoidasida</taxon>
        <taxon>Coccidia</taxon>
        <taxon>Eucoccidiorida</taxon>
        <taxon>Eimeriorina</taxon>
        <taxon>Sarcocystidae</taxon>
        <taxon>Neospora</taxon>
    </lineage>
</organism>
<feature type="region of interest" description="Disordered" evidence="6">
    <location>
        <begin position="1914"/>
        <end position="1939"/>
    </location>
</feature>
<dbReference type="InterPro" id="IPR016024">
    <property type="entry name" value="ARM-type_fold"/>
</dbReference>
<feature type="compositionally biased region" description="Gly residues" evidence="6">
    <location>
        <begin position="2455"/>
        <end position="2464"/>
    </location>
</feature>
<evidence type="ECO:0000256" key="1">
    <source>
        <dbReference type="ARBA" id="ARBA00004123"/>
    </source>
</evidence>
<keyword evidence="9" id="KW-1185">Reference proteome</keyword>
<dbReference type="eggNOG" id="KOG0414">
    <property type="taxonomic scope" value="Eukaryota"/>
</dbReference>
<dbReference type="InParanoid" id="F0VH88"/>
<keyword evidence="4" id="KW-0539">Nucleus</keyword>
<dbReference type="GO" id="GO:0000779">
    <property type="term" value="C:condensed chromosome, centromeric region"/>
    <property type="evidence" value="ECO:0007669"/>
    <property type="project" value="TreeGrafter"/>
</dbReference>
<feature type="compositionally biased region" description="Basic and acidic residues" evidence="6">
    <location>
        <begin position="1226"/>
        <end position="1236"/>
    </location>
</feature>
<feature type="region of interest" description="Disordered" evidence="6">
    <location>
        <begin position="1821"/>
        <end position="1848"/>
    </location>
</feature>
<feature type="region of interest" description="Disordered" evidence="6">
    <location>
        <begin position="2234"/>
        <end position="2257"/>
    </location>
</feature>
<feature type="region of interest" description="Disordered" evidence="6">
    <location>
        <begin position="1635"/>
        <end position="1728"/>
    </location>
</feature>
<feature type="compositionally biased region" description="Basic and acidic residues" evidence="6">
    <location>
        <begin position="1683"/>
        <end position="1692"/>
    </location>
</feature>
<feature type="compositionally biased region" description="Acidic residues" evidence="6">
    <location>
        <begin position="2153"/>
        <end position="2166"/>
    </location>
</feature>
<feature type="region of interest" description="Disordered" evidence="6">
    <location>
        <begin position="2346"/>
        <end position="2372"/>
    </location>
</feature>
<feature type="compositionally biased region" description="Basic and acidic residues" evidence="6">
    <location>
        <begin position="1838"/>
        <end position="1848"/>
    </location>
</feature>
<dbReference type="RefSeq" id="XP_003883114.1">
    <property type="nucleotide sequence ID" value="XM_003883065.1"/>
</dbReference>
<feature type="compositionally biased region" description="Basic and acidic residues" evidence="6">
    <location>
        <begin position="1987"/>
        <end position="1997"/>
    </location>
</feature>
<feature type="compositionally biased region" description="Basic and acidic residues" evidence="6">
    <location>
        <begin position="379"/>
        <end position="393"/>
    </location>
</feature>
<feature type="region of interest" description="Disordered" evidence="6">
    <location>
        <begin position="1781"/>
        <end position="1809"/>
    </location>
</feature>
<feature type="compositionally biased region" description="Low complexity" evidence="6">
    <location>
        <begin position="2235"/>
        <end position="2257"/>
    </location>
</feature>
<feature type="compositionally biased region" description="Basic and acidic residues" evidence="6">
    <location>
        <begin position="155"/>
        <end position="165"/>
    </location>
</feature>
<feature type="compositionally biased region" description="Acidic residues" evidence="6">
    <location>
        <begin position="619"/>
        <end position="628"/>
    </location>
</feature>
<feature type="compositionally biased region" description="Basic and acidic residues" evidence="6">
    <location>
        <begin position="590"/>
        <end position="614"/>
    </location>
</feature>
<feature type="region of interest" description="Disordered" evidence="6">
    <location>
        <begin position="1559"/>
        <end position="1590"/>
    </location>
</feature>
<feature type="compositionally biased region" description="Basic and acidic residues" evidence="6">
    <location>
        <begin position="1056"/>
        <end position="1068"/>
    </location>
</feature>
<keyword evidence="5" id="KW-0131">Cell cycle</keyword>
<dbReference type="GeneID" id="13443270"/>
<evidence type="ECO:0000256" key="6">
    <source>
        <dbReference type="SAM" id="MobiDB-lite"/>
    </source>
</evidence>
<evidence type="ECO:0000256" key="3">
    <source>
        <dbReference type="ARBA" id="ARBA00022776"/>
    </source>
</evidence>